<gene>
    <name evidence="1" type="ORF">GN244_ATG06903</name>
</gene>
<comment type="caution">
    <text evidence="1">The sequence shown here is derived from an EMBL/GenBank/DDBJ whole genome shotgun (WGS) entry which is preliminary data.</text>
</comment>
<sequence>MLTIRYRRAKCQTDNLTRRNAQPVFQKYRGTVVTLTQCIYGSTSAAQEPIRQVFKKETCSSAEAPTQGGQSEICKQFKRPCGAETNCEAGQLYWKRHDMGGRVDVRQYGRNFSSTNAGLSQTLREKVLPYKEKFRLKKDNIEPIFKQDNASIHALRLTKGFLNANNVTTMECSAKRLDFNIMEGLLVGRVYANGRRFDSRAELKAFIKPGHVSSPIKSRNFVKSMPKRLHLAMALKGATALY</sequence>
<dbReference type="InterPro" id="IPR036397">
    <property type="entry name" value="RNaseH_sf"/>
</dbReference>
<evidence type="ECO:0000313" key="1">
    <source>
        <dbReference type="EMBL" id="KAF4040861.1"/>
    </source>
</evidence>
<accession>A0A833SGU3</accession>
<protein>
    <submittedName>
        <fullName evidence="1">Uncharacterized protein</fullName>
    </submittedName>
</protein>
<proteinExistence type="predicted"/>
<keyword evidence="2" id="KW-1185">Reference proteome</keyword>
<dbReference type="GO" id="GO:0003676">
    <property type="term" value="F:nucleic acid binding"/>
    <property type="evidence" value="ECO:0007669"/>
    <property type="project" value="InterPro"/>
</dbReference>
<organism evidence="1 2">
    <name type="scientific">Phytophthora infestans</name>
    <name type="common">Potato late blight agent</name>
    <name type="synonym">Botrytis infestans</name>
    <dbReference type="NCBI Taxonomy" id="4787"/>
    <lineage>
        <taxon>Eukaryota</taxon>
        <taxon>Sar</taxon>
        <taxon>Stramenopiles</taxon>
        <taxon>Oomycota</taxon>
        <taxon>Peronosporomycetes</taxon>
        <taxon>Peronosporales</taxon>
        <taxon>Peronosporaceae</taxon>
        <taxon>Phytophthora</taxon>
    </lineage>
</organism>
<evidence type="ECO:0000313" key="2">
    <source>
        <dbReference type="Proteomes" id="UP000602510"/>
    </source>
</evidence>
<name>A0A833SGU3_PHYIN</name>
<dbReference type="AlphaFoldDB" id="A0A833SGU3"/>
<reference evidence="1" key="1">
    <citation type="submission" date="2020-04" db="EMBL/GenBank/DDBJ databases">
        <title>Hybrid Assembly of Korean Phytophthora infestans isolates.</title>
        <authorList>
            <person name="Prokchorchik M."/>
            <person name="Lee Y."/>
            <person name="Seo J."/>
            <person name="Cho J.-H."/>
            <person name="Park Y.-E."/>
            <person name="Jang D.-C."/>
            <person name="Im J.-S."/>
            <person name="Choi J.-G."/>
            <person name="Park H.-J."/>
            <person name="Lee G.-B."/>
            <person name="Lee Y.-G."/>
            <person name="Hong S.-Y."/>
            <person name="Cho K."/>
            <person name="Sohn K.H."/>
        </authorList>
    </citation>
    <scope>NUCLEOTIDE SEQUENCE</scope>
    <source>
        <strain evidence="1">KR_1_A1</strain>
    </source>
</reference>
<dbReference type="EMBL" id="WSZM01000135">
    <property type="protein sequence ID" value="KAF4040861.1"/>
    <property type="molecule type" value="Genomic_DNA"/>
</dbReference>
<dbReference type="Gene3D" id="3.30.420.10">
    <property type="entry name" value="Ribonuclease H-like superfamily/Ribonuclease H"/>
    <property type="match status" value="1"/>
</dbReference>
<dbReference type="Proteomes" id="UP000602510">
    <property type="component" value="Unassembled WGS sequence"/>
</dbReference>